<dbReference type="PANTHER" id="PTHR34064">
    <property type="entry name" value="OS04G0672300 PROTEIN"/>
    <property type="match status" value="1"/>
</dbReference>
<sequence>MTEYPKLEDMGSDNMSMNSQFGELEESGLSQNNSFSDHNVNGLQHSNTKSDSFVVDMERFSHLIEKDINANSRITLQRNLSRKGSIRGGEKKNNSITTCNERDTLATAPTATLHGASMPEKPMVVAMGATDHSSIPQVHHQITITNGSVSRTATESSKLSGKRFSFRRSSPSTWTLDPRRILFFFATLSCMGTILLIYFTLSMGDNNTESQQ</sequence>
<evidence type="ECO:0008006" key="5">
    <source>
        <dbReference type="Google" id="ProtNLM"/>
    </source>
</evidence>
<comment type="caution">
    <text evidence="3">The sequence shown here is derived from an EMBL/GenBank/DDBJ whole genome shotgun (WGS) entry which is preliminary data.</text>
</comment>
<evidence type="ECO:0000256" key="2">
    <source>
        <dbReference type="SAM" id="Phobius"/>
    </source>
</evidence>
<feature type="compositionally biased region" description="Polar residues" evidence="1">
    <location>
        <begin position="28"/>
        <end position="47"/>
    </location>
</feature>
<dbReference type="AlphaFoldDB" id="A0AAV6XZ59"/>
<evidence type="ECO:0000313" key="3">
    <source>
        <dbReference type="EMBL" id="KAG8385699.1"/>
    </source>
</evidence>
<dbReference type="EMBL" id="WHWC01000003">
    <property type="protein sequence ID" value="KAG8385699.1"/>
    <property type="molecule type" value="Genomic_DNA"/>
</dbReference>
<dbReference type="Proteomes" id="UP000826271">
    <property type="component" value="Unassembled WGS sequence"/>
</dbReference>
<keyword evidence="2" id="KW-0812">Transmembrane</keyword>
<feature type="transmembrane region" description="Helical" evidence="2">
    <location>
        <begin position="181"/>
        <end position="201"/>
    </location>
</feature>
<feature type="region of interest" description="Disordered" evidence="1">
    <location>
        <begin position="1"/>
        <end position="47"/>
    </location>
</feature>
<keyword evidence="4" id="KW-1185">Reference proteome</keyword>
<reference evidence="3" key="1">
    <citation type="submission" date="2019-10" db="EMBL/GenBank/DDBJ databases">
        <authorList>
            <person name="Zhang R."/>
            <person name="Pan Y."/>
            <person name="Wang J."/>
            <person name="Ma R."/>
            <person name="Yu S."/>
        </authorList>
    </citation>
    <scope>NUCLEOTIDE SEQUENCE</scope>
    <source>
        <strain evidence="3">LA-IB0</strain>
        <tissue evidence="3">Leaf</tissue>
    </source>
</reference>
<evidence type="ECO:0000256" key="1">
    <source>
        <dbReference type="SAM" id="MobiDB-lite"/>
    </source>
</evidence>
<keyword evidence="2" id="KW-0472">Membrane</keyword>
<evidence type="ECO:0000313" key="4">
    <source>
        <dbReference type="Proteomes" id="UP000826271"/>
    </source>
</evidence>
<gene>
    <name evidence="3" type="ORF">BUALT_Bualt03G0072300</name>
</gene>
<name>A0AAV6XZ59_9LAMI</name>
<accession>A0AAV6XZ59</accession>
<keyword evidence="2" id="KW-1133">Transmembrane helix</keyword>
<dbReference type="PANTHER" id="PTHR34064:SF4">
    <property type="entry name" value="PROTEIN, PUTATIVE-RELATED"/>
    <property type="match status" value="1"/>
</dbReference>
<organism evidence="3 4">
    <name type="scientific">Buddleja alternifolia</name>
    <dbReference type="NCBI Taxonomy" id="168488"/>
    <lineage>
        <taxon>Eukaryota</taxon>
        <taxon>Viridiplantae</taxon>
        <taxon>Streptophyta</taxon>
        <taxon>Embryophyta</taxon>
        <taxon>Tracheophyta</taxon>
        <taxon>Spermatophyta</taxon>
        <taxon>Magnoliopsida</taxon>
        <taxon>eudicotyledons</taxon>
        <taxon>Gunneridae</taxon>
        <taxon>Pentapetalae</taxon>
        <taxon>asterids</taxon>
        <taxon>lamiids</taxon>
        <taxon>Lamiales</taxon>
        <taxon>Scrophulariaceae</taxon>
        <taxon>Buddlejeae</taxon>
        <taxon>Buddleja</taxon>
    </lineage>
</organism>
<protein>
    <recommendedName>
        <fullName evidence="5">Transmembrane protein</fullName>
    </recommendedName>
</protein>
<proteinExistence type="predicted"/>